<dbReference type="EMBL" id="CP034328">
    <property type="protein sequence ID" value="AZL60950.1"/>
    <property type="molecule type" value="Genomic_DNA"/>
</dbReference>
<dbReference type="PANTHER" id="PTHR11803">
    <property type="entry name" value="2-IMINOBUTANOATE/2-IMINOPROPANOATE DEAMINASE RIDA"/>
    <property type="match status" value="1"/>
</dbReference>
<protein>
    <submittedName>
        <fullName evidence="2">RidA family protein</fullName>
    </submittedName>
</protein>
<sequence length="130" mass="13438">MIRLFNPDTMAKPASRYSQCALAEGATQRLEIAGQIGVHPDGRLDEGLADQLAVALANVDRALAAAGMGRENLMKITVYLTENSPAAVATYRAVRDTWVGDAAPPVATLLVVAGLAAPALLVEVDAVAAA</sequence>
<name>A0A3S8UBJ5_9RHOB</name>
<dbReference type="Gene3D" id="3.30.1330.40">
    <property type="entry name" value="RutC-like"/>
    <property type="match status" value="1"/>
</dbReference>
<proteinExistence type="inferred from homology"/>
<dbReference type="KEGG" id="taw:EI545_20260"/>
<accession>A0A3S8UBJ5</accession>
<dbReference type="InterPro" id="IPR006175">
    <property type="entry name" value="YjgF/YER057c/UK114"/>
</dbReference>
<organism evidence="2 3">
    <name type="scientific">Tabrizicola piscis</name>
    <dbReference type="NCBI Taxonomy" id="2494374"/>
    <lineage>
        <taxon>Bacteria</taxon>
        <taxon>Pseudomonadati</taxon>
        <taxon>Pseudomonadota</taxon>
        <taxon>Alphaproteobacteria</taxon>
        <taxon>Rhodobacterales</taxon>
        <taxon>Paracoccaceae</taxon>
        <taxon>Tabrizicola</taxon>
    </lineage>
</organism>
<dbReference type="SUPFAM" id="SSF55298">
    <property type="entry name" value="YjgF-like"/>
    <property type="match status" value="1"/>
</dbReference>
<keyword evidence="3" id="KW-1185">Reference proteome</keyword>
<dbReference type="CDD" id="cd00448">
    <property type="entry name" value="YjgF_YER057c_UK114_family"/>
    <property type="match status" value="1"/>
</dbReference>
<gene>
    <name evidence="2" type="ORF">EI545_20260</name>
</gene>
<evidence type="ECO:0000256" key="1">
    <source>
        <dbReference type="ARBA" id="ARBA00010552"/>
    </source>
</evidence>
<dbReference type="RefSeq" id="WP_125327161.1">
    <property type="nucleotide sequence ID" value="NZ_CP034328.1"/>
</dbReference>
<dbReference type="AlphaFoldDB" id="A0A3S8UBJ5"/>
<reference evidence="2 3" key="1">
    <citation type="submission" date="2018-12" db="EMBL/GenBank/DDBJ databases">
        <title>Complete genome sequencing of Tabrizicola sp. K13M18.</title>
        <authorList>
            <person name="Bae J.-W."/>
        </authorList>
    </citation>
    <scope>NUCLEOTIDE SEQUENCE [LARGE SCALE GENOMIC DNA]</scope>
    <source>
        <strain evidence="2 3">K13M18</strain>
    </source>
</reference>
<evidence type="ECO:0000313" key="3">
    <source>
        <dbReference type="Proteomes" id="UP000282002"/>
    </source>
</evidence>
<dbReference type="InterPro" id="IPR035959">
    <property type="entry name" value="RutC-like_sf"/>
</dbReference>
<evidence type="ECO:0000313" key="2">
    <source>
        <dbReference type="EMBL" id="AZL60950.1"/>
    </source>
</evidence>
<dbReference type="GO" id="GO:0005829">
    <property type="term" value="C:cytosol"/>
    <property type="evidence" value="ECO:0007669"/>
    <property type="project" value="TreeGrafter"/>
</dbReference>
<comment type="similarity">
    <text evidence="1">Belongs to the RutC family.</text>
</comment>
<dbReference type="Proteomes" id="UP000282002">
    <property type="component" value="Chromosome"/>
</dbReference>
<dbReference type="GO" id="GO:0019239">
    <property type="term" value="F:deaminase activity"/>
    <property type="evidence" value="ECO:0007669"/>
    <property type="project" value="TreeGrafter"/>
</dbReference>
<dbReference type="OrthoDB" id="9809792at2"/>
<dbReference type="Pfam" id="PF01042">
    <property type="entry name" value="Ribonuc_L-PSP"/>
    <property type="match status" value="1"/>
</dbReference>
<dbReference type="PANTHER" id="PTHR11803:SF58">
    <property type="entry name" value="PROTEIN HMF1-RELATED"/>
    <property type="match status" value="1"/>
</dbReference>